<feature type="compositionally biased region" description="Acidic residues" evidence="3">
    <location>
        <begin position="363"/>
        <end position="379"/>
    </location>
</feature>
<dbReference type="PANTHER" id="PTHR48106">
    <property type="entry name" value="QUINONE OXIDOREDUCTASE PIG3-RELATED"/>
    <property type="match status" value="1"/>
</dbReference>
<keyword evidence="2" id="KW-0560">Oxidoreductase</keyword>
<evidence type="ECO:0000256" key="1">
    <source>
        <dbReference type="ARBA" id="ARBA00022857"/>
    </source>
</evidence>
<evidence type="ECO:0000313" key="5">
    <source>
        <dbReference type="EMBL" id="CAD8097807.1"/>
    </source>
</evidence>
<feature type="region of interest" description="Disordered" evidence="3">
    <location>
        <begin position="339"/>
        <end position="397"/>
    </location>
</feature>
<protein>
    <recommendedName>
        <fullName evidence="4">Alcohol dehydrogenase-like N-terminal domain-containing protein</fullName>
    </recommendedName>
</protein>
<sequence>MNCLWKESKDAKPQMISIPIPKVEEGQLLIRMDYAPINPSDIKFILGQSQSNKQYPCVPGFEGSGTVVLTGGGMANWGMSGKRVAFYTDNKYGTYGEYCIADRNLCIELDDDIQSNNAACSFVNPLSVIGMLDLCKKNNVRAVINNSGASQLGIMMNRLFQEQNIKVINIVSSEEQINQLRYECETELSINQNDSDFLKQLKIMCQVIQPSIYFDAVGGQQSGQVLNIMPQSSILIMYGTLDSCQIGGIQANDILRDRKSIQGFFLNVWLKEKNKIELMMILKKIKNFVKSSLKTKIAKEFPLDQFQEAVDYYNTHMNMNEGITLICLKKKIQSKEEKINQKQSLLSNEQQEQNQKQQQQYNEDQESQESQESQEDNDSDLGFGEGLNDVLSSSEQK</sequence>
<evidence type="ECO:0000256" key="3">
    <source>
        <dbReference type="SAM" id="MobiDB-lite"/>
    </source>
</evidence>
<evidence type="ECO:0000259" key="4">
    <source>
        <dbReference type="Pfam" id="PF08240"/>
    </source>
</evidence>
<gene>
    <name evidence="5" type="ORF">PSON_ATCC_30995.1.T0690074</name>
</gene>
<dbReference type="Pfam" id="PF08240">
    <property type="entry name" value="ADH_N"/>
    <property type="match status" value="1"/>
</dbReference>
<proteinExistence type="predicted"/>
<dbReference type="OrthoDB" id="415383at2759"/>
<keyword evidence="6" id="KW-1185">Reference proteome</keyword>
<evidence type="ECO:0000256" key="2">
    <source>
        <dbReference type="ARBA" id="ARBA00023002"/>
    </source>
</evidence>
<comment type="caution">
    <text evidence="5">The sequence shown here is derived from an EMBL/GenBank/DDBJ whole genome shotgun (WGS) entry which is preliminary data.</text>
</comment>
<feature type="compositionally biased region" description="Low complexity" evidence="3">
    <location>
        <begin position="341"/>
        <end position="362"/>
    </location>
</feature>
<organism evidence="5 6">
    <name type="scientific">Paramecium sonneborni</name>
    <dbReference type="NCBI Taxonomy" id="65129"/>
    <lineage>
        <taxon>Eukaryota</taxon>
        <taxon>Sar</taxon>
        <taxon>Alveolata</taxon>
        <taxon>Ciliophora</taxon>
        <taxon>Intramacronucleata</taxon>
        <taxon>Oligohymenophorea</taxon>
        <taxon>Peniculida</taxon>
        <taxon>Parameciidae</taxon>
        <taxon>Paramecium</taxon>
    </lineage>
</organism>
<dbReference type="InterPro" id="IPR013154">
    <property type="entry name" value="ADH-like_N"/>
</dbReference>
<dbReference type="Proteomes" id="UP000692954">
    <property type="component" value="Unassembled WGS sequence"/>
</dbReference>
<dbReference type="GO" id="GO:0070402">
    <property type="term" value="F:NADPH binding"/>
    <property type="evidence" value="ECO:0007669"/>
    <property type="project" value="TreeGrafter"/>
</dbReference>
<dbReference type="CDD" id="cd08291">
    <property type="entry name" value="ETR_like_1"/>
    <property type="match status" value="1"/>
</dbReference>
<evidence type="ECO:0000313" key="6">
    <source>
        <dbReference type="Proteomes" id="UP000692954"/>
    </source>
</evidence>
<dbReference type="AlphaFoldDB" id="A0A8S1P451"/>
<dbReference type="PANTHER" id="PTHR48106:SF18">
    <property type="entry name" value="QUINONE OXIDOREDUCTASE PIG3"/>
    <property type="match status" value="1"/>
</dbReference>
<keyword evidence="1" id="KW-0521">NADP</keyword>
<feature type="domain" description="Alcohol dehydrogenase-like N-terminal" evidence="4">
    <location>
        <begin position="25"/>
        <end position="110"/>
    </location>
</feature>
<name>A0A8S1P451_9CILI</name>
<dbReference type="EMBL" id="CAJJDN010000069">
    <property type="protein sequence ID" value="CAD8097807.1"/>
    <property type="molecule type" value="Genomic_DNA"/>
</dbReference>
<dbReference type="GO" id="GO:0016651">
    <property type="term" value="F:oxidoreductase activity, acting on NAD(P)H"/>
    <property type="evidence" value="ECO:0007669"/>
    <property type="project" value="TreeGrafter"/>
</dbReference>
<reference evidence="5" key="1">
    <citation type="submission" date="2021-01" db="EMBL/GenBank/DDBJ databases">
        <authorList>
            <consortium name="Genoscope - CEA"/>
            <person name="William W."/>
        </authorList>
    </citation>
    <scope>NUCLEOTIDE SEQUENCE</scope>
</reference>
<accession>A0A8S1P451</accession>